<sequence>MLTHDLTKHLDDAEHFTVADQSIKVGVMKGPNDHILAIMVIEDIVAQGEALWLGDRIKEDVLTWVRTGVPEAGDGVVTAEIKADKDRWRLGVYTFHATLEDASLVSAFMNQYAAVTQPIVPAPDVVQ</sequence>
<proteinExistence type="predicted"/>
<name>A0A9E7MQH2_9CAUD</name>
<evidence type="ECO:0000313" key="1">
    <source>
        <dbReference type="EMBL" id="USN13987.1"/>
    </source>
</evidence>
<reference evidence="1" key="1">
    <citation type="submission" date="2022-05" db="EMBL/GenBank/DDBJ databases">
        <authorList>
            <person name="Friedrich I."/>
            <person name="Poehlein A."/>
            <person name="Schneider D."/>
            <person name="Hertel R."/>
            <person name="Daniel R."/>
        </authorList>
    </citation>
    <scope>NUCLEOTIDE SEQUENCE</scope>
</reference>
<dbReference type="Proteomes" id="UP001056685">
    <property type="component" value="Segment"/>
</dbReference>
<organism evidence="1 2">
    <name type="scientific">Brevundimonas phage vB_BpoS-Kabachok</name>
    <dbReference type="NCBI Taxonomy" id="2948600"/>
    <lineage>
        <taxon>Viruses</taxon>
        <taxon>Duplodnaviria</taxon>
        <taxon>Heunggongvirae</taxon>
        <taxon>Uroviricota</taxon>
        <taxon>Caudoviricetes</taxon>
        <taxon>Jeanschmidtviridae</taxon>
        <taxon>Marchewkavirus</taxon>
        <taxon>Marchewkavirus kabachok</taxon>
    </lineage>
</organism>
<evidence type="ECO:0000313" key="2">
    <source>
        <dbReference type="Proteomes" id="UP001056685"/>
    </source>
</evidence>
<protein>
    <submittedName>
        <fullName evidence="1">Uncharacterized protein</fullName>
    </submittedName>
</protein>
<accession>A0A9E7MQH2</accession>
<keyword evidence="2" id="KW-1185">Reference proteome</keyword>
<dbReference type="EMBL" id="ON529852">
    <property type="protein sequence ID" value="USN13987.1"/>
    <property type="molecule type" value="Genomic_DNA"/>
</dbReference>
<gene>
    <name evidence="1" type="ORF">KABACHOK_01510</name>
</gene>